<name>A0AAX2QDF5_9HYPH</name>
<protein>
    <submittedName>
        <fullName evidence="1">Uncharacterized protein</fullName>
    </submittedName>
</protein>
<dbReference type="Proteomes" id="UP000295021">
    <property type="component" value="Unassembled WGS sequence"/>
</dbReference>
<reference evidence="1 2" key="1">
    <citation type="submission" date="2019-03" db="EMBL/GenBank/DDBJ databases">
        <title>Genomic Encyclopedia of Type Strains, Phase IV (KMG-V): Genome sequencing to study the core and pangenomes of soil and plant-associated prokaryotes.</title>
        <authorList>
            <person name="Whitman W."/>
        </authorList>
    </citation>
    <scope>NUCLEOTIDE SEQUENCE [LARGE SCALE GENOMIC DNA]</scope>
    <source>
        <strain evidence="1 2">FB403</strain>
    </source>
</reference>
<dbReference type="EMBL" id="SMBI01000020">
    <property type="protein sequence ID" value="TCU14998.1"/>
    <property type="molecule type" value="Genomic_DNA"/>
</dbReference>
<comment type="caution">
    <text evidence="1">The sequence shown here is derived from an EMBL/GenBank/DDBJ whole genome shotgun (WGS) entry which is preliminary data.</text>
</comment>
<proteinExistence type="predicted"/>
<evidence type="ECO:0000313" key="1">
    <source>
        <dbReference type="EMBL" id="TCU14998.1"/>
    </source>
</evidence>
<sequence length="106" mass="11466">MACWALLRRESEFEHSLRPNRSGLALPLLKARQQTLPCSRRCSATPTVLGLPKNIAASGKSKIAEPVRYAFTRREASSRTMSGAFPASPAPSFMISLALGHQDLAG</sequence>
<accession>A0AAX2QDF5</accession>
<organism evidence="1 2">
    <name type="scientific">Rhizobium laguerreae</name>
    <dbReference type="NCBI Taxonomy" id="1076926"/>
    <lineage>
        <taxon>Bacteria</taxon>
        <taxon>Pseudomonadati</taxon>
        <taxon>Pseudomonadota</taxon>
        <taxon>Alphaproteobacteria</taxon>
        <taxon>Hyphomicrobiales</taxon>
        <taxon>Rhizobiaceae</taxon>
        <taxon>Rhizobium/Agrobacterium group</taxon>
        <taxon>Rhizobium</taxon>
    </lineage>
</organism>
<gene>
    <name evidence="1" type="ORF">EV131_12012</name>
</gene>
<dbReference type="AlphaFoldDB" id="A0AAX2QDF5"/>
<evidence type="ECO:0000313" key="2">
    <source>
        <dbReference type="Proteomes" id="UP000295021"/>
    </source>
</evidence>